<protein>
    <submittedName>
        <fullName evidence="1">Uncharacterized protein</fullName>
    </submittedName>
</protein>
<dbReference type="Proteomes" id="UP000003477">
    <property type="component" value="Unassembled WGS sequence"/>
</dbReference>
<accession>G5J395</accession>
<comment type="caution">
    <text evidence="1">The sequence shown here is derived from an EMBL/GenBank/DDBJ whole genome shotgun (WGS) entry which is preliminary data.</text>
</comment>
<evidence type="ECO:0000313" key="1">
    <source>
        <dbReference type="EMBL" id="EHJ13341.1"/>
    </source>
</evidence>
<reference evidence="1 2" key="1">
    <citation type="journal article" date="2011" name="Front. Microbiol.">
        <title>Two Strains of Crocosphaera watsonii with Highly Conserved Genomes are Distinguished by Strain-Specific Features.</title>
        <authorList>
            <person name="Bench S.R."/>
            <person name="Ilikchyan I.N."/>
            <person name="Tripp H.J."/>
            <person name="Zehr J.P."/>
        </authorList>
    </citation>
    <scope>NUCLEOTIDE SEQUENCE [LARGE SCALE GENOMIC DNA]</scope>
    <source>
        <strain evidence="1 2">WH 0003</strain>
    </source>
</reference>
<name>G5J395_CROWT</name>
<dbReference type="RefSeq" id="WP_007310297.1">
    <property type="nucleotide sequence ID" value="NZ_AESD01000306.1"/>
</dbReference>
<proteinExistence type="predicted"/>
<dbReference type="EMBL" id="AESD01000306">
    <property type="protein sequence ID" value="EHJ13341.1"/>
    <property type="molecule type" value="Genomic_DNA"/>
</dbReference>
<gene>
    <name evidence="1" type="ORF">CWATWH0003_1973</name>
</gene>
<evidence type="ECO:0000313" key="2">
    <source>
        <dbReference type="Proteomes" id="UP000003477"/>
    </source>
</evidence>
<dbReference type="PATRIC" id="fig|423471.3.peg.1846"/>
<dbReference type="AlphaFoldDB" id="G5J395"/>
<organism evidence="1 2">
    <name type="scientific">Crocosphaera watsonii WH 0003</name>
    <dbReference type="NCBI Taxonomy" id="423471"/>
    <lineage>
        <taxon>Bacteria</taxon>
        <taxon>Bacillati</taxon>
        <taxon>Cyanobacteriota</taxon>
        <taxon>Cyanophyceae</taxon>
        <taxon>Oscillatoriophycideae</taxon>
        <taxon>Chroococcales</taxon>
        <taxon>Aphanothecaceae</taxon>
        <taxon>Crocosphaera</taxon>
    </lineage>
</organism>
<sequence>MAQQLLEALAQVITISEGIAEFNQEDTLEAALPQSVAKVLGVPDSVTFSTSAAQRDCAFVSYNSEIFQRCETLLGDKGRFINLAVEYPGYLKQSGFKKLITETLIPQNGLLRVLKATPAWTPYCQFNVAYTAEAEEKRLGLVSFWLNGVTLVPFVSVGDALFWESDLTSVPEELELDPTPLVPLASEVARESIEAELAPWCHSLERKLNRDQRRLTDYYQTIIQEIHHKCQKKKLEGEAKDKEMSRIEATHRELERKLSDLQQRSALTISAELHSVMVVWLQTVQIECELVRKKNKRNLIAIYNPYTQIIEPWRCELTNQPINKFILDEQMRIARA</sequence>
<dbReference type="GeneID" id="88765703"/>